<evidence type="ECO:0000313" key="1">
    <source>
        <dbReference type="EMBL" id="CUP34395.1"/>
    </source>
</evidence>
<dbReference type="Proteomes" id="UP000095746">
    <property type="component" value="Unassembled WGS sequence"/>
</dbReference>
<proteinExistence type="predicted"/>
<protein>
    <submittedName>
        <fullName evidence="1">Uncharacterized protein</fullName>
    </submittedName>
</protein>
<name>A0A174MKE5_FLAPL</name>
<evidence type="ECO:0000313" key="2">
    <source>
        <dbReference type="Proteomes" id="UP000095746"/>
    </source>
</evidence>
<sequence>MRRGKWTALPLYFDQSWWSSRSRLASYTGVPGTKYIHWIRVPWMWFWMTKSASWSPTPASWSSEPRMNSPRTLRPWARMLRMASMISCRVLFLW</sequence>
<dbReference type="AlphaFoldDB" id="A0A174MKE5"/>
<organism evidence="1 2">
    <name type="scientific">Flavonifractor plautii</name>
    <name type="common">Fusobacterium plautii</name>
    <dbReference type="NCBI Taxonomy" id="292800"/>
    <lineage>
        <taxon>Bacteria</taxon>
        <taxon>Bacillati</taxon>
        <taxon>Bacillota</taxon>
        <taxon>Clostridia</taxon>
        <taxon>Eubacteriales</taxon>
        <taxon>Oscillospiraceae</taxon>
        <taxon>Flavonifractor</taxon>
    </lineage>
</organism>
<dbReference type="EMBL" id="CYZT01000324">
    <property type="protein sequence ID" value="CUP34395.1"/>
    <property type="molecule type" value="Genomic_DNA"/>
</dbReference>
<reference evidence="1 2" key="1">
    <citation type="submission" date="2015-09" db="EMBL/GenBank/DDBJ databases">
        <authorList>
            <consortium name="Pathogen Informatics"/>
        </authorList>
    </citation>
    <scope>NUCLEOTIDE SEQUENCE [LARGE SCALE GENOMIC DNA]</scope>
    <source>
        <strain evidence="1 2">2789STDY5608854</strain>
    </source>
</reference>
<accession>A0A174MKE5</accession>
<gene>
    <name evidence="1" type="ORF">ERS852411_03013</name>
</gene>